<accession>A0A0L0EZA1</accession>
<dbReference type="AlphaFoldDB" id="A0A0L0EZA1"/>
<organism evidence="1 2">
    <name type="scientific">Sphaeroforma arctica JP610</name>
    <dbReference type="NCBI Taxonomy" id="667725"/>
    <lineage>
        <taxon>Eukaryota</taxon>
        <taxon>Ichthyosporea</taxon>
        <taxon>Ichthyophonida</taxon>
        <taxon>Sphaeroforma</taxon>
    </lineage>
</organism>
<feature type="non-terminal residue" evidence="1">
    <location>
        <position position="51"/>
    </location>
</feature>
<reference evidence="1 2" key="1">
    <citation type="submission" date="2011-02" db="EMBL/GenBank/DDBJ databases">
        <title>The Genome Sequence of Sphaeroforma arctica JP610.</title>
        <authorList>
            <consortium name="The Broad Institute Genome Sequencing Platform"/>
            <person name="Russ C."/>
            <person name="Cuomo C."/>
            <person name="Young S.K."/>
            <person name="Zeng Q."/>
            <person name="Gargeya S."/>
            <person name="Alvarado L."/>
            <person name="Berlin A."/>
            <person name="Chapman S.B."/>
            <person name="Chen Z."/>
            <person name="Freedman E."/>
            <person name="Gellesch M."/>
            <person name="Goldberg J."/>
            <person name="Griggs A."/>
            <person name="Gujja S."/>
            <person name="Heilman E."/>
            <person name="Heiman D."/>
            <person name="Howarth C."/>
            <person name="Mehta T."/>
            <person name="Neiman D."/>
            <person name="Pearson M."/>
            <person name="Roberts A."/>
            <person name="Saif S."/>
            <person name="Shea T."/>
            <person name="Shenoy N."/>
            <person name="Sisk P."/>
            <person name="Stolte C."/>
            <person name="Sykes S."/>
            <person name="White J."/>
            <person name="Yandava C."/>
            <person name="Burger G."/>
            <person name="Gray M.W."/>
            <person name="Holland P.W.H."/>
            <person name="King N."/>
            <person name="Lang F.B.F."/>
            <person name="Roger A.J."/>
            <person name="Ruiz-Trillo I."/>
            <person name="Haas B."/>
            <person name="Nusbaum C."/>
            <person name="Birren B."/>
        </authorList>
    </citation>
    <scope>NUCLEOTIDE SEQUENCE [LARGE SCALE GENOMIC DNA]</scope>
    <source>
        <strain evidence="1 2">JP610</strain>
    </source>
</reference>
<protein>
    <submittedName>
        <fullName evidence="1">Uncharacterized protein</fullName>
    </submittedName>
</protein>
<dbReference type="RefSeq" id="XP_014143621.1">
    <property type="nucleotide sequence ID" value="XM_014288146.1"/>
</dbReference>
<proteinExistence type="predicted"/>
<dbReference type="EMBL" id="KQ253606">
    <property type="protein sequence ID" value="KNC69719.1"/>
    <property type="molecule type" value="Genomic_DNA"/>
</dbReference>
<dbReference type="GeneID" id="25918267"/>
<gene>
    <name evidence="1" type="ORF">SARC_17763</name>
</gene>
<sequence>MIILSDTAYPEAEKLSGQAYLASLAALDSAQQYTAVAREQASIHGAKLYEE</sequence>
<keyword evidence="2" id="KW-1185">Reference proteome</keyword>
<name>A0A0L0EZA1_9EUKA</name>
<dbReference type="Proteomes" id="UP000054560">
    <property type="component" value="Unassembled WGS sequence"/>
</dbReference>
<evidence type="ECO:0000313" key="1">
    <source>
        <dbReference type="EMBL" id="KNC69719.1"/>
    </source>
</evidence>
<evidence type="ECO:0000313" key="2">
    <source>
        <dbReference type="Proteomes" id="UP000054560"/>
    </source>
</evidence>